<dbReference type="GO" id="GO:0022857">
    <property type="term" value="F:transmembrane transporter activity"/>
    <property type="evidence" value="ECO:0007669"/>
    <property type="project" value="InterPro"/>
</dbReference>
<sequence length="294" mass="31838">MKFPSVLSGRVLLTLVMVACAAVVGQQLWSYYMLAPWTRDGRIRADVVRIAPDVSGLVSEVLVRDNQEVRKGDVLLRVDPERFRIALKQAEAQVEGSLAALEFARGELERNDRLLGSKVISQSRHDELRAGFLKAQATYDAAVASRDQAALNLERSSVRAPVNGQITNFSLQPGNYATSATPVAVLVDSDSFYAAGYFEETKLARIHAGDRARIDIMGASGPLYGHVTSIAAGIEDRERSDGVGNLANVTPTFTWVRLAQRVPVRITFDTPADELELVSGSTATITVLPPGTEG</sequence>
<dbReference type="NCBIfam" id="TIGR01730">
    <property type="entry name" value="RND_mfp"/>
    <property type="match status" value="1"/>
</dbReference>
<accession>A0A225CV37</accession>
<gene>
    <name evidence="10" type="ORF">CDV52_19150</name>
    <name evidence="9" type="ORF">CDV53_04695</name>
</gene>
<dbReference type="RefSeq" id="WP_088234058.1">
    <property type="nucleotide sequence ID" value="NZ_CALUEG010000051.1"/>
</dbReference>
<keyword evidence="3" id="KW-0812">Transmembrane</keyword>
<dbReference type="PANTHER" id="PTHR30367">
    <property type="entry name" value="P-HYDROXYBENZOIC ACID EFFLUX PUMP SUBUNIT AAEA-RELATED"/>
    <property type="match status" value="1"/>
</dbReference>
<dbReference type="Gene3D" id="2.40.50.100">
    <property type="match status" value="1"/>
</dbReference>
<reference evidence="11 12" key="1">
    <citation type="submission" date="2016-11" db="EMBL/GenBank/DDBJ databases">
        <title>Comparison of Traditional DNA-DNA Hybridization with In Silico Genomic Analysis.</title>
        <authorList>
            <person name="Nicholson A.C."/>
            <person name="Sammons S."/>
            <person name="Humrighouse B.W."/>
            <person name="Graziano J."/>
            <person name="Lasker B."/>
            <person name="Whitney A.M."/>
            <person name="Mcquiston J.R."/>
        </authorList>
    </citation>
    <scope>NUCLEOTIDE SEQUENCE [LARGE SCALE GENOMIC DNA]</scope>
    <source>
        <strain evidence="9 12">H1892</strain>
        <strain evidence="10 11">H2381</strain>
    </source>
</reference>
<dbReference type="Pfam" id="PF25917">
    <property type="entry name" value="BSH_RND"/>
    <property type="match status" value="1"/>
</dbReference>
<evidence type="ECO:0000313" key="10">
    <source>
        <dbReference type="EMBL" id="OWJ81215.1"/>
    </source>
</evidence>
<dbReference type="Pfam" id="PF25876">
    <property type="entry name" value="HH_MFP_RND"/>
    <property type="match status" value="1"/>
</dbReference>
<dbReference type="InterPro" id="IPR058625">
    <property type="entry name" value="MdtA-like_BSH"/>
</dbReference>
<feature type="domain" description="p-hydroxybenzoic acid efflux pump subunit AaeA-like beta-barrel" evidence="8">
    <location>
        <begin position="191"/>
        <end position="287"/>
    </location>
</feature>
<dbReference type="EMBL" id="NIPX01000045">
    <property type="protein sequence ID" value="OWJ81215.1"/>
    <property type="molecule type" value="Genomic_DNA"/>
</dbReference>
<comment type="similarity">
    <text evidence="2">Belongs to the membrane fusion protein (MFP) (TC 8.A.1) family.</text>
</comment>
<dbReference type="InterPro" id="IPR006143">
    <property type="entry name" value="RND_pump_MFP"/>
</dbReference>
<evidence type="ECO:0000256" key="4">
    <source>
        <dbReference type="ARBA" id="ARBA00022989"/>
    </source>
</evidence>
<dbReference type="GO" id="GO:0016020">
    <property type="term" value="C:membrane"/>
    <property type="evidence" value="ECO:0007669"/>
    <property type="project" value="InterPro"/>
</dbReference>
<dbReference type="InterPro" id="IPR058624">
    <property type="entry name" value="MdtA-like_HH"/>
</dbReference>
<evidence type="ECO:0000256" key="2">
    <source>
        <dbReference type="ARBA" id="ARBA00009477"/>
    </source>
</evidence>
<keyword evidence="4" id="KW-1133">Transmembrane helix</keyword>
<evidence type="ECO:0000259" key="8">
    <source>
        <dbReference type="Pfam" id="PF25963"/>
    </source>
</evidence>
<evidence type="ECO:0000313" key="12">
    <source>
        <dbReference type="Proteomes" id="UP000214673"/>
    </source>
</evidence>
<name>A0A225CV37_9RHOB</name>
<evidence type="ECO:0000256" key="3">
    <source>
        <dbReference type="ARBA" id="ARBA00022692"/>
    </source>
</evidence>
<dbReference type="AlphaFoldDB" id="A0A225CV37"/>
<comment type="caution">
    <text evidence="10">The sequence shown here is derived from an EMBL/GenBank/DDBJ whole genome shotgun (WGS) entry which is preliminary data.</text>
</comment>
<keyword evidence="12" id="KW-1185">Reference proteome</keyword>
<dbReference type="Gene3D" id="1.10.287.470">
    <property type="entry name" value="Helix hairpin bin"/>
    <property type="match status" value="1"/>
</dbReference>
<dbReference type="Gene3D" id="2.40.30.170">
    <property type="match status" value="1"/>
</dbReference>
<protein>
    <submittedName>
        <fullName evidence="10">Efflux transporter periplasmic adaptor subunit</fullName>
    </submittedName>
</protein>
<organism evidence="10 11">
    <name type="scientific">Haematobacter missouriensis</name>
    <dbReference type="NCBI Taxonomy" id="366616"/>
    <lineage>
        <taxon>Bacteria</taxon>
        <taxon>Pseudomonadati</taxon>
        <taxon>Pseudomonadota</taxon>
        <taxon>Alphaproteobacteria</taxon>
        <taxon>Rhodobacterales</taxon>
        <taxon>Paracoccaceae</taxon>
        <taxon>Haematobacter</taxon>
    </lineage>
</organism>
<feature type="domain" description="Multidrug resistance protein MdtA-like barrel-sandwich hybrid" evidence="7">
    <location>
        <begin position="47"/>
        <end position="188"/>
    </location>
</feature>
<comment type="subcellular location">
    <subcellularLocation>
        <location evidence="1">Membrane</location>
        <topology evidence="1">Single-pass membrane protein</topology>
    </subcellularLocation>
</comment>
<dbReference type="Pfam" id="PF25963">
    <property type="entry name" value="Beta-barrel_AAEA"/>
    <property type="match status" value="1"/>
</dbReference>
<dbReference type="InterPro" id="IPR050393">
    <property type="entry name" value="MFP_Efflux_Pump"/>
</dbReference>
<evidence type="ECO:0000313" key="11">
    <source>
        <dbReference type="Proteomes" id="UP000196640"/>
    </source>
</evidence>
<evidence type="ECO:0000259" key="6">
    <source>
        <dbReference type="Pfam" id="PF25876"/>
    </source>
</evidence>
<dbReference type="InterPro" id="IPR058634">
    <property type="entry name" value="AaeA-lik-b-barrel"/>
</dbReference>
<evidence type="ECO:0000259" key="7">
    <source>
        <dbReference type="Pfam" id="PF25917"/>
    </source>
</evidence>
<dbReference type="PANTHER" id="PTHR30367:SF12">
    <property type="entry name" value="P-HYDROXYBENZOIC ACID EFFLUX PUMP SUBUNIT AAEA"/>
    <property type="match status" value="1"/>
</dbReference>
<dbReference type="Proteomes" id="UP000196640">
    <property type="component" value="Unassembled WGS sequence"/>
</dbReference>
<evidence type="ECO:0000313" key="9">
    <source>
        <dbReference type="EMBL" id="OWJ77793.1"/>
    </source>
</evidence>
<dbReference type="Proteomes" id="UP000214673">
    <property type="component" value="Unassembled WGS sequence"/>
</dbReference>
<evidence type="ECO:0000256" key="1">
    <source>
        <dbReference type="ARBA" id="ARBA00004167"/>
    </source>
</evidence>
<dbReference type="SUPFAM" id="SSF111369">
    <property type="entry name" value="HlyD-like secretion proteins"/>
    <property type="match status" value="1"/>
</dbReference>
<keyword evidence="5" id="KW-0472">Membrane</keyword>
<feature type="domain" description="Multidrug resistance protein MdtA-like alpha-helical hairpin" evidence="6">
    <location>
        <begin position="87"/>
        <end position="154"/>
    </location>
</feature>
<proteinExistence type="inferred from homology"/>
<dbReference type="OrthoDB" id="9811754at2"/>
<dbReference type="EMBL" id="NIPV01000015">
    <property type="protein sequence ID" value="OWJ77793.1"/>
    <property type="molecule type" value="Genomic_DNA"/>
</dbReference>
<evidence type="ECO:0000256" key="5">
    <source>
        <dbReference type="ARBA" id="ARBA00023136"/>
    </source>
</evidence>